<comment type="similarity">
    <text evidence="4 11">Belongs to the NAD(P)-dependent epimerase/dehydratase family.</text>
</comment>
<evidence type="ECO:0000256" key="6">
    <source>
        <dbReference type="ARBA" id="ARBA00018569"/>
    </source>
</evidence>
<keyword evidence="9 11" id="KW-0413">Isomerase</keyword>
<comment type="pathway">
    <text evidence="3 11">Carbohydrate metabolism; galactose metabolism.</text>
</comment>
<evidence type="ECO:0000256" key="4">
    <source>
        <dbReference type="ARBA" id="ARBA00007637"/>
    </source>
</evidence>
<accession>A0ABW4NN22</accession>
<sequence>MTVVVLGGAGYIGSHAVDQLIERGYEVAVVDNLQTGHQEAIPAQARFYQGDIRDKVFLSSVFEKETVEGVLHFAANSLVGESMQEPLQYFNNNVYGTQVTLEVMQQFGVKPIVFSSSAATYGEPKAIPIKETAETNPESPYGESKLMMEKMLKWCSKAYDMQFVALRYFNVAGAKWDGSIGEDHSPETHLVPIILETALGQREQVAIFGEDYDTPDGTCIRDYIHVVDLIEAHILALEYLKAGNPSSIFNLGSSVGFSVKEILQTARQVTGKEIPAKIEARRMGDPSTLIASSEKAKTVLGWNPKQTDVRDIIASAWRWHELHPEGYQSKK</sequence>
<dbReference type="RefSeq" id="WP_058919861.1">
    <property type="nucleotide sequence ID" value="NZ_JBHSQC010000015.1"/>
</dbReference>
<gene>
    <name evidence="13" type="primary">galE</name>
    <name evidence="13" type="ORF">ACFSBK_08230</name>
</gene>
<comment type="caution">
    <text evidence="13">The sequence shown here is derived from an EMBL/GenBank/DDBJ whole genome shotgun (WGS) entry which is preliminary data.</text>
</comment>
<evidence type="ECO:0000256" key="8">
    <source>
        <dbReference type="ARBA" id="ARBA00023144"/>
    </source>
</evidence>
<reference evidence="14" key="1">
    <citation type="journal article" date="2019" name="Int. J. Syst. Evol. Microbiol.">
        <title>The Global Catalogue of Microorganisms (GCM) 10K type strain sequencing project: providing services to taxonomists for standard genome sequencing and annotation.</title>
        <authorList>
            <consortium name="The Broad Institute Genomics Platform"/>
            <consortium name="The Broad Institute Genome Sequencing Center for Infectious Disease"/>
            <person name="Wu L."/>
            <person name="Ma J."/>
        </authorList>
    </citation>
    <scope>NUCLEOTIDE SEQUENCE [LARGE SCALE GENOMIC DNA]</scope>
    <source>
        <strain evidence="14">KCTC 42143</strain>
    </source>
</reference>
<dbReference type="PANTHER" id="PTHR43725">
    <property type="entry name" value="UDP-GLUCOSE 4-EPIMERASE"/>
    <property type="match status" value="1"/>
</dbReference>
<name>A0ABW4NN22_9LACT</name>
<evidence type="ECO:0000313" key="13">
    <source>
        <dbReference type="EMBL" id="MFD1799833.1"/>
    </source>
</evidence>
<protein>
    <recommendedName>
        <fullName evidence="6 11">UDP-glucose 4-epimerase</fullName>
        <ecNumber evidence="5 11">5.1.3.2</ecNumber>
    </recommendedName>
</protein>
<evidence type="ECO:0000256" key="9">
    <source>
        <dbReference type="ARBA" id="ARBA00023235"/>
    </source>
</evidence>
<proteinExistence type="inferred from homology"/>
<dbReference type="GO" id="GO:0003978">
    <property type="term" value="F:UDP-glucose 4-epimerase activity"/>
    <property type="evidence" value="ECO:0007669"/>
    <property type="project" value="UniProtKB-EC"/>
</dbReference>
<evidence type="ECO:0000256" key="11">
    <source>
        <dbReference type="RuleBase" id="RU366046"/>
    </source>
</evidence>
<dbReference type="Gene3D" id="3.40.50.720">
    <property type="entry name" value="NAD(P)-binding Rossmann-like Domain"/>
    <property type="match status" value="1"/>
</dbReference>
<keyword evidence="7 11" id="KW-0520">NAD</keyword>
<comment type="catalytic activity">
    <reaction evidence="1 11">
        <text>UDP-alpha-D-glucose = UDP-alpha-D-galactose</text>
        <dbReference type="Rhea" id="RHEA:22168"/>
        <dbReference type="ChEBI" id="CHEBI:58885"/>
        <dbReference type="ChEBI" id="CHEBI:66914"/>
        <dbReference type="EC" id="5.1.3.2"/>
    </reaction>
</comment>
<dbReference type="Proteomes" id="UP001597285">
    <property type="component" value="Unassembled WGS sequence"/>
</dbReference>
<evidence type="ECO:0000256" key="10">
    <source>
        <dbReference type="ARBA" id="ARBA00023277"/>
    </source>
</evidence>
<evidence type="ECO:0000256" key="5">
    <source>
        <dbReference type="ARBA" id="ARBA00013189"/>
    </source>
</evidence>
<dbReference type="SUPFAM" id="SSF51735">
    <property type="entry name" value="NAD(P)-binding Rossmann-fold domains"/>
    <property type="match status" value="1"/>
</dbReference>
<comment type="cofactor">
    <cofactor evidence="2 11">
        <name>NAD(+)</name>
        <dbReference type="ChEBI" id="CHEBI:57540"/>
    </cofactor>
</comment>
<dbReference type="InterPro" id="IPR001509">
    <property type="entry name" value="Epimerase_deHydtase"/>
</dbReference>
<organism evidence="13 14">
    <name type="scientific">Carnobacterium antarcticum</name>
    <dbReference type="NCBI Taxonomy" id="2126436"/>
    <lineage>
        <taxon>Bacteria</taxon>
        <taxon>Bacillati</taxon>
        <taxon>Bacillota</taxon>
        <taxon>Bacilli</taxon>
        <taxon>Lactobacillales</taxon>
        <taxon>Carnobacteriaceae</taxon>
        <taxon>Carnobacterium</taxon>
    </lineage>
</organism>
<dbReference type="Pfam" id="PF01370">
    <property type="entry name" value="Epimerase"/>
    <property type="match status" value="1"/>
</dbReference>
<evidence type="ECO:0000259" key="12">
    <source>
        <dbReference type="Pfam" id="PF01370"/>
    </source>
</evidence>
<keyword evidence="8" id="KW-0299">Galactose metabolism</keyword>
<evidence type="ECO:0000313" key="14">
    <source>
        <dbReference type="Proteomes" id="UP001597285"/>
    </source>
</evidence>
<evidence type="ECO:0000256" key="3">
    <source>
        <dbReference type="ARBA" id="ARBA00004947"/>
    </source>
</evidence>
<dbReference type="CDD" id="cd05247">
    <property type="entry name" value="UDP_G4E_1_SDR_e"/>
    <property type="match status" value="1"/>
</dbReference>
<dbReference type="NCBIfam" id="TIGR01179">
    <property type="entry name" value="galE"/>
    <property type="match status" value="1"/>
</dbReference>
<dbReference type="InterPro" id="IPR036291">
    <property type="entry name" value="NAD(P)-bd_dom_sf"/>
</dbReference>
<dbReference type="Gene3D" id="3.90.25.10">
    <property type="entry name" value="UDP-galactose 4-epimerase, domain 1"/>
    <property type="match status" value="1"/>
</dbReference>
<evidence type="ECO:0000256" key="1">
    <source>
        <dbReference type="ARBA" id="ARBA00000083"/>
    </source>
</evidence>
<evidence type="ECO:0000256" key="7">
    <source>
        <dbReference type="ARBA" id="ARBA00023027"/>
    </source>
</evidence>
<keyword evidence="10 11" id="KW-0119">Carbohydrate metabolism</keyword>
<keyword evidence="14" id="KW-1185">Reference proteome</keyword>
<dbReference type="EMBL" id="JBHUFF010000014">
    <property type="protein sequence ID" value="MFD1799833.1"/>
    <property type="molecule type" value="Genomic_DNA"/>
</dbReference>
<dbReference type="EC" id="5.1.3.2" evidence="5 11"/>
<feature type="domain" description="NAD-dependent epimerase/dehydratase" evidence="12">
    <location>
        <begin position="3"/>
        <end position="252"/>
    </location>
</feature>
<comment type="subunit">
    <text evidence="11">Homodimer.</text>
</comment>
<dbReference type="InterPro" id="IPR005886">
    <property type="entry name" value="UDP_G4E"/>
</dbReference>
<dbReference type="PANTHER" id="PTHR43725:SF53">
    <property type="entry name" value="UDP-ARABINOSE 4-EPIMERASE 1"/>
    <property type="match status" value="1"/>
</dbReference>
<evidence type="ECO:0000256" key="2">
    <source>
        <dbReference type="ARBA" id="ARBA00001911"/>
    </source>
</evidence>